<proteinExistence type="predicted"/>
<protein>
    <submittedName>
        <fullName evidence="2">Uncharacterized protein</fullName>
    </submittedName>
</protein>
<accession>A0A7R9V2L4</accession>
<evidence type="ECO:0000256" key="1">
    <source>
        <dbReference type="SAM" id="Phobius"/>
    </source>
</evidence>
<reference evidence="2" key="1">
    <citation type="submission" date="2021-01" db="EMBL/GenBank/DDBJ databases">
        <authorList>
            <person name="Corre E."/>
            <person name="Pelletier E."/>
            <person name="Niang G."/>
            <person name="Scheremetjew M."/>
            <person name="Finn R."/>
            <person name="Kale V."/>
            <person name="Holt S."/>
            <person name="Cochrane G."/>
            <person name="Meng A."/>
            <person name="Brown T."/>
            <person name="Cohen L."/>
        </authorList>
    </citation>
    <scope>NUCLEOTIDE SEQUENCE</scope>
    <source>
        <strain evidence="2">CCMP219</strain>
    </source>
</reference>
<evidence type="ECO:0000313" key="2">
    <source>
        <dbReference type="EMBL" id="CAD8283054.1"/>
    </source>
</evidence>
<feature type="transmembrane region" description="Helical" evidence="1">
    <location>
        <begin position="68"/>
        <end position="89"/>
    </location>
</feature>
<gene>
    <name evidence="2" type="ORF">CEUR00632_LOCUS3089</name>
</gene>
<keyword evidence="1" id="KW-0812">Transmembrane</keyword>
<organism evidence="2">
    <name type="scientific">Chlamydomonas euryale</name>
    <dbReference type="NCBI Taxonomy" id="1486919"/>
    <lineage>
        <taxon>Eukaryota</taxon>
        <taxon>Viridiplantae</taxon>
        <taxon>Chlorophyta</taxon>
        <taxon>core chlorophytes</taxon>
        <taxon>Chlorophyceae</taxon>
        <taxon>CS clade</taxon>
        <taxon>Chlamydomonadales</taxon>
        <taxon>Chlamydomonadaceae</taxon>
        <taxon>Chlamydomonas</taxon>
    </lineage>
</organism>
<name>A0A7R9V2L4_9CHLO</name>
<dbReference type="EMBL" id="HBEC01006825">
    <property type="protein sequence ID" value="CAD8283054.1"/>
    <property type="molecule type" value="Transcribed_RNA"/>
</dbReference>
<sequence>MHTQAPQAHAHACMRDSKARELAFLQLKRRSLQAAENAGRLHVHACMVIADLTGCPCLQRADGCARALLLFGTAAMLPASGAMAMTLLFRAMAMMLPFRAMATNLSATPHTPRVVWALAGDVQGGEAAEWTHCMHGAGRHSWRSNALTQERTGVCGVHVRT</sequence>
<keyword evidence="1" id="KW-0472">Membrane</keyword>
<keyword evidence="1" id="KW-1133">Transmembrane helix</keyword>
<dbReference type="AlphaFoldDB" id="A0A7R9V2L4"/>